<feature type="binding site" evidence="7">
    <location>
        <position position="142"/>
    </location>
    <ligand>
        <name>substrate</name>
    </ligand>
</feature>
<dbReference type="Proteomes" id="UP001207605">
    <property type="component" value="Unassembled WGS sequence"/>
</dbReference>
<proteinExistence type="inferred from homology"/>
<evidence type="ECO:0000256" key="7">
    <source>
        <dbReference type="HAMAP-Rule" id="MF_01057"/>
    </source>
</evidence>
<comment type="pathway">
    <text evidence="7">tRNA modification; N(7)-methylguanine-tRNA biosynthesis.</text>
</comment>
<dbReference type="HAMAP" id="MF_01057">
    <property type="entry name" value="tRNA_methyltr_TrmB"/>
    <property type="match status" value="1"/>
</dbReference>
<dbReference type="RefSeq" id="WP_262581844.1">
    <property type="nucleotide sequence ID" value="NZ_JAOQJV010000012.1"/>
</dbReference>
<feature type="binding site" evidence="7">
    <location>
        <begin position="213"/>
        <end position="216"/>
    </location>
    <ligand>
        <name>substrate</name>
    </ligand>
</feature>
<keyword evidence="9" id="KW-1185">Reference proteome</keyword>
<evidence type="ECO:0000256" key="5">
    <source>
        <dbReference type="ARBA" id="ARBA00022691"/>
    </source>
</evidence>
<comment type="similarity">
    <text evidence="7">Belongs to the class I-like SAM-binding methyltransferase superfamily. TrmB family.</text>
</comment>
<organism evidence="8 9">
    <name type="scientific">Dorea ammoniilytica</name>
    <dbReference type="NCBI Taxonomy" id="2981788"/>
    <lineage>
        <taxon>Bacteria</taxon>
        <taxon>Bacillati</taxon>
        <taxon>Bacillota</taxon>
        <taxon>Clostridia</taxon>
        <taxon>Lachnospirales</taxon>
        <taxon>Lachnospiraceae</taxon>
        <taxon>Dorea</taxon>
    </lineage>
</organism>
<comment type="function">
    <text evidence="2 7">Catalyzes the formation of N(7)-methylguanine at position 46 (m7G46) in tRNA.</text>
</comment>
<evidence type="ECO:0000313" key="9">
    <source>
        <dbReference type="Proteomes" id="UP001207605"/>
    </source>
</evidence>
<dbReference type="PROSITE" id="PS51625">
    <property type="entry name" value="SAM_MT_TRMB"/>
    <property type="match status" value="1"/>
</dbReference>
<protein>
    <recommendedName>
        <fullName evidence="7">tRNA (guanine-N(7)-)-methyltransferase</fullName>
        <ecNumber evidence="7">2.1.1.33</ecNumber>
    </recommendedName>
    <alternativeName>
        <fullName evidence="7">tRNA (guanine(46)-N(7))-methyltransferase</fullName>
    </alternativeName>
    <alternativeName>
        <fullName evidence="7">tRNA(m7G46)-methyltransferase</fullName>
    </alternativeName>
</protein>
<comment type="caution">
    <text evidence="8">The sequence shown here is derived from an EMBL/GenBank/DDBJ whole genome shotgun (WGS) entry which is preliminary data.</text>
</comment>
<name>A0ABT2S7B2_9FIRM</name>
<dbReference type="NCBIfam" id="TIGR00091">
    <property type="entry name" value="tRNA (guanosine(46)-N7)-methyltransferase TrmB"/>
    <property type="match status" value="1"/>
</dbReference>
<dbReference type="EC" id="2.1.1.33" evidence="7"/>
<dbReference type="GO" id="GO:0008176">
    <property type="term" value="F:tRNA (guanine(46)-N7)-methyltransferase activity"/>
    <property type="evidence" value="ECO:0007669"/>
    <property type="project" value="UniProtKB-EC"/>
</dbReference>
<dbReference type="InterPro" id="IPR029063">
    <property type="entry name" value="SAM-dependent_MTases_sf"/>
</dbReference>
<evidence type="ECO:0000256" key="2">
    <source>
        <dbReference type="ARBA" id="ARBA00003015"/>
    </source>
</evidence>
<dbReference type="InterPro" id="IPR055361">
    <property type="entry name" value="tRNA_methyltr_TrmB_bact"/>
</dbReference>
<reference evidence="8 9" key="1">
    <citation type="journal article" date="2021" name="ISME Commun">
        <title>Automated analysis of genomic sequences facilitates high-throughput and comprehensive description of bacteria.</title>
        <authorList>
            <person name="Hitch T.C.A."/>
        </authorList>
    </citation>
    <scope>NUCLEOTIDE SEQUENCE [LARGE SCALE GENOMIC DNA]</scope>
    <source>
        <strain evidence="8 9">Sanger_02</strain>
    </source>
</reference>
<feature type="binding site" evidence="7">
    <location>
        <position position="174"/>
    </location>
    <ligand>
        <name>substrate</name>
    </ligand>
</feature>
<dbReference type="PANTHER" id="PTHR23417:SF14">
    <property type="entry name" value="PENTACOTRIPEPTIDE-REPEAT REGION OF PRORP DOMAIN-CONTAINING PROTEIN"/>
    <property type="match status" value="1"/>
</dbReference>
<keyword evidence="5 7" id="KW-0949">S-adenosyl-L-methionine</keyword>
<dbReference type="Pfam" id="PF02390">
    <property type="entry name" value="Methyltransf_4"/>
    <property type="match status" value="1"/>
</dbReference>
<dbReference type="Gene3D" id="3.40.50.150">
    <property type="entry name" value="Vaccinia Virus protein VP39"/>
    <property type="match status" value="1"/>
</dbReference>
<sequence>MRLRNIPRAEGVLQAHPIVIKEENNQKGKWNQIFGNDHPIYIEIGMGKGQFLMTLAKQNPDINYIGIERYSSVLLRAVEKYEEFCGRDIVPGKEGMELPELIVDPELPNIRFVCMDAGLITDAFAPGEVARIYLNFSDPWPKKRHARRRLTSKEFLKRYDQILAKDGRVEFKTDNRDLFAFSLEEVTEAGWTLEASTWDLHHDETMNQGNVMTEYEAKFSSMGNPIHKLIAGR</sequence>
<keyword evidence="6 7" id="KW-0819">tRNA processing</keyword>
<evidence type="ECO:0000313" key="8">
    <source>
        <dbReference type="EMBL" id="MCU6700476.1"/>
    </source>
</evidence>
<evidence type="ECO:0000256" key="4">
    <source>
        <dbReference type="ARBA" id="ARBA00022679"/>
    </source>
</evidence>
<dbReference type="EMBL" id="JAOQJV010000012">
    <property type="protein sequence ID" value="MCU6700476.1"/>
    <property type="molecule type" value="Genomic_DNA"/>
</dbReference>
<feature type="binding site" evidence="7">
    <location>
        <position position="68"/>
    </location>
    <ligand>
        <name>S-adenosyl-L-methionine</name>
        <dbReference type="ChEBI" id="CHEBI:59789"/>
    </ligand>
</feature>
<dbReference type="SUPFAM" id="SSF53335">
    <property type="entry name" value="S-adenosyl-L-methionine-dependent methyltransferases"/>
    <property type="match status" value="1"/>
</dbReference>
<feature type="binding site" evidence="7">
    <location>
        <position position="116"/>
    </location>
    <ligand>
        <name>S-adenosyl-L-methionine</name>
        <dbReference type="ChEBI" id="CHEBI:59789"/>
    </ligand>
</feature>
<evidence type="ECO:0000256" key="3">
    <source>
        <dbReference type="ARBA" id="ARBA00022603"/>
    </source>
</evidence>
<comment type="caution">
    <text evidence="7">Lacks conserved residue(s) required for the propagation of feature annotation.</text>
</comment>
<dbReference type="PANTHER" id="PTHR23417">
    <property type="entry name" value="3-DEOXY-D-MANNO-OCTULOSONIC-ACID TRANSFERASE/TRNA GUANINE-N 7 - -METHYLTRANSFERASE"/>
    <property type="match status" value="1"/>
</dbReference>
<feature type="binding site" evidence="7">
    <location>
        <position position="43"/>
    </location>
    <ligand>
        <name>S-adenosyl-L-methionine</name>
        <dbReference type="ChEBI" id="CHEBI:59789"/>
    </ligand>
</feature>
<dbReference type="NCBIfam" id="NF001080">
    <property type="entry name" value="PRK00121.2-2"/>
    <property type="match status" value="1"/>
</dbReference>
<keyword evidence="3 7" id="KW-0489">Methyltransferase</keyword>
<comment type="catalytic activity">
    <reaction evidence="1 7">
        <text>guanosine(46) in tRNA + S-adenosyl-L-methionine = N(7)-methylguanosine(46) in tRNA + S-adenosyl-L-homocysteine</text>
        <dbReference type="Rhea" id="RHEA:42708"/>
        <dbReference type="Rhea" id="RHEA-COMP:10188"/>
        <dbReference type="Rhea" id="RHEA-COMP:10189"/>
        <dbReference type="ChEBI" id="CHEBI:57856"/>
        <dbReference type="ChEBI" id="CHEBI:59789"/>
        <dbReference type="ChEBI" id="CHEBI:74269"/>
        <dbReference type="ChEBI" id="CHEBI:74480"/>
        <dbReference type="EC" id="2.1.1.33"/>
    </reaction>
</comment>
<evidence type="ECO:0000256" key="6">
    <source>
        <dbReference type="ARBA" id="ARBA00022694"/>
    </source>
</evidence>
<feature type="binding site" evidence="7">
    <location>
        <position position="138"/>
    </location>
    <ligand>
        <name>S-adenosyl-L-methionine</name>
        <dbReference type="ChEBI" id="CHEBI:59789"/>
    </ligand>
</feature>
<dbReference type="InterPro" id="IPR003358">
    <property type="entry name" value="tRNA_(Gua-N-7)_MeTrfase_Trmb"/>
</dbReference>
<gene>
    <name evidence="7 8" type="primary">trmB</name>
    <name evidence="8" type="ORF">OCV65_09575</name>
</gene>
<accession>A0ABT2S7B2</accession>
<keyword evidence="4 7" id="KW-0808">Transferase</keyword>
<evidence type="ECO:0000256" key="1">
    <source>
        <dbReference type="ARBA" id="ARBA00000142"/>
    </source>
</evidence>